<evidence type="ECO:0000256" key="2">
    <source>
        <dbReference type="ARBA" id="ARBA00010913"/>
    </source>
</evidence>
<proteinExistence type="inferred from homology"/>
<dbReference type="GO" id="GO:0005741">
    <property type="term" value="C:mitochondrial outer membrane"/>
    <property type="evidence" value="ECO:0007669"/>
    <property type="project" value="UniProtKB-SubCell"/>
</dbReference>
<comment type="similarity">
    <text evidence="2">Belongs to the SAM50/omp85 family.</text>
</comment>
<evidence type="ECO:0000256" key="3">
    <source>
        <dbReference type="ARBA" id="ARBA00022452"/>
    </source>
</evidence>
<dbReference type="GO" id="GO:0045040">
    <property type="term" value="P:protein insertion into mitochondrial outer membrane"/>
    <property type="evidence" value="ECO:0007669"/>
    <property type="project" value="TreeGrafter"/>
</dbReference>
<keyword evidence="7" id="KW-0472">Membrane</keyword>
<dbReference type="EMBL" id="CAACVG010007325">
    <property type="protein sequence ID" value="VEN44844.1"/>
    <property type="molecule type" value="Genomic_DNA"/>
</dbReference>
<evidence type="ECO:0000256" key="6">
    <source>
        <dbReference type="ARBA" id="ARBA00023128"/>
    </source>
</evidence>
<dbReference type="OrthoDB" id="1724197at2759"/>
<evidence type="ECO:0000256" key="7">
    <source>
        <dbReference type="ARBA" id="ARBA00023136"/>
    </source>
</evidence>
<evidence type="ECO:0000256" key="1">
    <source>
        <dbReference type="ARBA" id="ARBA00004374"/>
    </source>
</evidence>
<dbReference type="Proteomes" id="UP000410492">
    <property type="component" value="Unassembled WGS sequence"/>
</dbReference>
<sequence length="476" mass="52416">MGTVHAKADEHFKEIPDFAQKQTIRELPEKEQIKEVDLEGIRARVDKINVDGLARTKNDIVEDCIRELFKATDFQDVLLKAHRARVKLDELGCFKNISVFIDTSKGPKSTPDGLEVTFNVKEHKRLTGGVSTQVGNNEGALLVGMRAPNLFGRGERVQVEYSYGSKKTTNFNVAFIKPIRGRHRSAFTTSVFQQHSEWPPSSYKLIERGVLLDYGFHSTSLLKHNVQWEGNIRDLSVLSRSASFDVREQSGVSLKSALRHVLSVDLRDDIIFPSTGGLFKLTSEVAGLGGDVGFCKNEFFLQSNYSLMDDVVIQGSLWAGYLTPLSSGHKKIGAADAFYLGGPLSLRGFRPRGCGPRSADGDALGARCFWSAGVHLFAPLPFRKGSSKGGLADLFRTHLFVNAGNVLADLDIAGKSGDSDLIETLLTNLRLSYGLGIALRLGNMARLEVNYCFPHSYDKNDQTQPGVQFGIGVQFL</sequence>
<dbReference type="Gene3D" id="2.40.160.50">
    <property type="entry name" value="membrane protein fhac: a member of the omp85/tpsb transporter family"/>
    <property type="match status" value="1"/>
</dbReference>
<evidence type="ECO:0000259" key="8">
    <source>
        <dbReference type="Pfam" id="PF01103"/>
    </source>
</evidence>
<keyword evidence="5" id="KW-1000">Mitochondrion outer membrane</keyword>
<reference evidence="9 10" key="1">
    <citation type="submission" date="2019-01" db="EMBL/GenBank/DDBJ databases">
        <authorList>
            <person name="Sayadi A."/>
        </authorList>
    </citation>
    <scope>NUCLEOTIDE SEQUENCE [LARGE SCALE GENOMIC DNA]</scope>
</reference>
<dbReference type="InterPro" id="IPR000184">
    <property type="entry name" value="Bac_surfAg_D15"/>
</dbReference>
<keyword evidence="10" id="KW-1185">Reference proteome</keyword>
<evidence type="ECO:0000256" key="4">
    <source>
        <dbReference type="ARBA" id="ARBA00022692"/>
    </source>
</evidence>
<protein>
    <recommendedName>
        <fullName evidence="8">Bacterial surface antigen (D15) domain-containing protein</fullName>
    </recommendedName>
</protein>
<keyword evidence="4" id="KW-0812">Transmembrane</keyword>
<dbReference type="FunFam" id="2.40.160.50:FF:000002">
    <property type="entry name" value="sorting and assembly machinery component 50 homolog"/>
    <property type="match status" value="1"/>
</dbReference>
<evidence type="ECO:0000313" key="10">
    <source>
        <dbReference type="Proteomes" id="UP000410492"/>
    </source>
</evidence>
<comment type="subcellular location">
    <subcellularLocation>
        <location evidence="1">Mitochondrion outer membrane</location>
        <topology evidence="1">Multi-pass membrane protein</topology>
    </subcellularLocation>
</comment>
<dbReference type="PANTHER" id="PTHR12815">
    <property type="entry name" value="SORTING AND ASSEMBLY MACHINERY SAMM50 PROTEIN FAMILY MEMBER"/>
    <property type="match status" value="1"/>
</dbReference>
<feature type="domain" description="Bacterial surface antigen (D15)" evidence="8">
    <location>
        <begin position="149"/>
        <end position="475"/>
    </location>
</feature>
<keyword evidence="6" id="KW-0496">Mitochondrion</keyword>
<keyword evidence="3" id="KW-1134">Transmembrane beta strand</keyword>
<dbReference type="Pfam" id="PF01103">
    <property type="entry name" value="Omp85"/>
    <property type="match status" value="1"/>
</dbReference>
<dbReference type="GO" id="GO:0033108">
    <property type="term" value="P:mitochondrial respiratory chain complex assembly"/>
    <property type="evidence" value="ECO:0007669"/>
    <property type="project" value="TreeGrafter"/>
</dbReference>
<accession>A0A653CBU5</accession>
<evidence type="ECO:0000256" key="5">
    <source>
        <dbReference type="ARBA" id="ARBA00022787"/>
    </source>
</evidence>
<dbReference type="InterPro" id="IPR039910">
    <property type="entry name" value="D15-like"/>
</dbReference>
<organism evidence="9 10">
    <name type="scientific">Callosobruchus maculatus</name>
    <name type="common">Southern cowpea weevil</name>
    <name type="synonym">Pulse bruchid</name>
    <dbReference type="NCBI Taxonomy" id="64391"/>
    <lineage>
        <taxon>Eukaryota</taxon>
        <taxon>Metazoa</taxon>
        <taxon>Ecdysozoa</taxon>
        <taxon>Arthropoda</taxon>
        <taxon>Hexapoda</taxon>
        <taxon>Insecta</taxon>
        <taxon>Pterygota</taxon>
        <taxon>Neoptera</taxon>
        <taxon>Endopterygota</taxon>
        <taxon>Coleoptera</taxon>
        <taxon>Polyphaga</taxon>
        <taxon>Cucujiformia</taxon>
        <taxon>Chrysomeloidea</taxon>
        <taxon>Chrysomelidae</taxon>
        <taxon>Bruchinae</taxon>
        <taxon>Bruchini</taxon>
        <taxon>Callosobruchus</taxon>
    </lineage>
</organism>
<name>A0A653CBU5_CALMS</name>
<gene>
    <name evidence="9" type="ORF">CALMAC_LOCUS7503</name>
</gene>
<dbReference type="AlphaFoldDB" id="A0A653CBU5"/>
<evidence type="ECO:0000313" key="9">
    <source>
        <dbReference type="EMBL" id="VEN44844.1"/>
    </source>
</evidence>
<dbReference type="PANTHER" id="PTHR12815:SF18">
    <property type="entry name" value="SORTING AND ASSEMBLY MACHINERY COMPONENT 50 HOMOLOG"/>
    <property type="match status" value="1"/>
</dbReference>